<evidence type="ECO:0000313" key="2">
    <source>
        <dbReference type="EMBL" id="CDQ10491.1"/>
    </source>
</evidence>
<reference evidence="2" key="2">
    <citation type="submission" date="2014-07" db="EMBL/GenBank/DDBJ databases">
        <title>Initial genome analysis of the psychrotolerant acidophile Acidithiobacillus ferrivorans CF27: insights into iron and sulfur oxidation pathways and into biofilm formation.</title>
        <authorList>
            <person name="Talla E."/>
            <person name="Hedrich S."/>
            <person name="Mangenot S."/>
            <person name="Ji B."/>
            <person name="Johnson D.B."/>
            <person name="Barbe V."/>
            <person name="Bonnefoy V."/>
        </authorList>
    </citation>
    <scope>NUCLEOTIDE SEQUENCE [LARGE SCALE GENOMIC DNA]</scope>
    <source>
        <strain evidence="2">CF27</strain>
    </source>
</reference>
<keyword evidence="3" id="KW-0347">Helicase</keyword>
<name>A0A060UQH3_9PROT</name>
<dbReference type="CDD" id="cd18809">
    <property type="entry name" value="SF1_C_RecD"/>
    <property type="match status" value="1"/>
</dbReference>
<proteinExistence type="predicted"/>
<keyword evidence="4" id="KW-1185">Reference proteome</keyword>
<gene>
    <name evidence="3" type="ORF">AFERRI_10554</name>
    <name evidence="2" type="ORF">AFERRI_400272</name>
</gene>
<dbReference type="EMBL" id="LT841305">
    <property type="protein sequence ID" value="SMH64521.1"/>
    <property type="molecule type" value="Genomic_DNA"/>
</dbReference>
<dbReference type="Pfam" id="PF13604">
    <property type="entry name" value="AAA_30"/>
    <property type="match status" value="1"/>
</dbReference>
<dbReference type="InterPro" id="IPR027417">
    <property type="entry name" value="P-loop_NTPase"/>
</dbReference>
<evidence type="ECO:0000259" key="1">
    <source>
        <dbReference type="Pfam" id="PF13538"/>
    </source>
</evidence>
<keyword evidence="3" id="KW-0067">ATP-binding</keyword>
<reference evidence="2" key="1">
    <citation type="submission" date="2014-03" db="EMBL/GenBank/DDBJ databases">
        <authorList>
            <person name="Genoscope - CEA"/>
        </authorList>
    </citation>
    <scope>NUCLEOTIDE SEQUENCE [LARGE SCALE GENOMIC DNA]</scope>
    <source>
        <strain evidence="2">CF27</strain>
    </source>
</reference>
<dbReference type="Proteomes" id="UP000193925">
    <property type="component" value="Chromosome AFERRI"/>
</dbReference>
<accession>A0A060UQH3</accession>
<reference evidence="3 4" key="3">
    <citation type="submission" date="2017-03" db="EMBL/GenBank/DDBJ databases">
        <authorList>
            <person name="Regsiter A."/>
            <person name="William W."/>
        </authorList>
    </citation>
    <scope>NUCLEOTIDE SEQUENCE [LARGE SCALE GENOMIC DNA]</scope>
    <source>
        <strain evidence="3">PRJEB5721</strain>
    </source>
</reference>
<dbReference type="InterPro" id="IPR050534">
    <property type="entry name" value="Coronavir_polyprotein_1ab"/>
</dbReference>
<dbReference type="PANTHER" id="PTHR43788">
    <property type="entry name" value="DNA2/NAM7 HELICASE FAMILY MEMBER"/>
    <property type="match status" value="1"/>
</dbReference>
<protein>
    <submittedName>
        <fullName evidence="3">DNA helicase (Modular protein)</fullName>
    </submittedName>
</protein>
<keyword evidence="3" id="KW-0547">Nucleotide-binding</keyword>
<keyword evidence="3" id="KW-0378">Hydrolase</keyword>
<feature type="domain" description="UvrD-like helicase C-terminal" evidence="1">
    <location>
        <begin position="480"/>
        <end position="533"/>
    </location>
</feature>
<evidence type="ECO:0000313" key="3">
    <source>
        <dbReference type="EMBL" id="SMH64521.1"/>
    </source>
</evidence>
<evidence type="ECO:0000313" key="4">
    <source>
        <dbReference type="Proteomes" id="UP000193925"/>
    </source>
</evidence>
<dbReference type="AlphaFoldDB" id="A0A060UQH3"/>
<dbReference type="InterPro" id="IPR027785">
    <property type="entry name" value="UvrD-like_helicase_C"/>
</dbReference>
<dbReference type="Pfam" id="PF13538">
    <property type="entry name" value="UvrD_C_2"/>
    <property type="match status" value="1"/>
</dbReference>
<sequence length="535" mass="59743">MGMTNLSSAIADRTYAPVEDGAARCDASILPDEATTDQREAYAALVRFIMRNGDGAQSRVLSGYAGTGKTWLLVQLIMAATNQRVAVCAPTHKAVSVITTKLAESKPNGKIWSGTLHALLGLRLREDRDGGVQLDLDRQDKGNYFEDYDLVVIDEASMVGTHLLSYIAQFQHSGRRPRVLYVGDPGQLLPVEPEMAAEDLGPLFAQTDEPVKHRTPPVFETVKEHHALTEIVRQKSTGKPHPIAVFAQEIRRYIEGTATGVFTPAMVREFISAHADEMGRDVLTSPVDRIAAGAVTLRTRFPSKDIRVVAWRNQVVDRHNAFIHRELASLFEAEGNRLEAPFWPGETLVARESMYGFKPAARAHMRGAKFWEDALSPTLEENNQQKKERSEDVILVQNNTEMSVRSCVPMAHPYADIASWWITAEMPGQEVAEFFVANNPIEHRRLQQATWDEYRNAPRRTAAGSQRAWVMTRSCVPAMHGYAMTAHKSQGSTFHYAIVDLNDLYGMVRKAGADEYHRAFYVAVTRASERVWIGI</sequence>
<dbReference type="EMBL" id="CCCS020000035">
    <property type="protein sequence ID" value="CDQ10491.1"/>
    <property type="molecule type" value="Genomic_DNA"/>
</dbReference>
<dbReference type="GO" id="GO:0004386">
    <property type="term" value="F:helicase activity"/>
    <property type="evidence" value="ECO:0007669"/>
    <property type="project" value="UniProtKB-KW"/>
</dbReference>
<dbReference type="Gene3D" id="3.40.50.300">
    <property type="entry name" value="P-loop containing nucleotide triphosphate hydrolases"/>
    <property type="match status" value="2"/>
</dbReference>
<dbReference type="SUPFAM" id="SSF52540">
    <property type="entry name" value="P-loop containing nucleoside triphosphate hydrolases"/>
    <property type="match status" value="1"/>
</dbReference>
<organism evidence="2">
    <name type="scientific">Acidithiobacillus ferrivorans</name>
    <dbReference type="NCBI Taxonomy" id="160808"/>
    <lineage>
        <taxon>Bacteria</taxon>
        <taxon>Pseudomonadati</taxon>
        <taxon>Pseudomonadota</taxon>
        <taxon>Acidithiobacillia</taxon>
        <taxon>Acidithiobacillales</taxon>
        <taxon>Acidithiobacillaceae</taxon>
        <taxon>Acidithiobacillus</taxon>
    </lineage>
</organism>